<comment type="pathway">
    <text evidence="1">Lipid metabolism.</text>
</comment>
<sequence>MDKIRSVIFNILFYGIWAPFICLSLLPTLLMPRAVTLWVAEIFQHGAHVLMKYVLGLDYELRGLEHRPKDGTSYLVAAKHYSAYETLKLFVFFKDPAVILKRELLSVPVFGWYLRKLEVVAIDRGSRTDAMNSLYAGARKVRDQARPITIYPQGTRVAVDATTKEKPYKGGIIKLYKELDIPIYPLATNSGLYWPRNAFWKKSGKVIFEFLPPIQPGLPPEEAMRIMEEAIETASNRLVAEGRRNA</sequence>
<dbReference type="GO" id="GO:0003841">
    <property type="term" value="F:1-acylglycerol-3-phosphate O-acyltransferase activity"/>
    <property type="evidence" value="ECO:0007669"/>
    <property type="project" value="TreeGrafter"/>
</dbReference>
<organism evidence="6 7">
    <name type="scientific">Micavibrio aeruginosavorus</name>
    <dbReference type="NCBI Taxonomy" id="349221"/>
    <lineage>
        <taxon>Bacteria</taxon>
        <taxon>Pseudomonadati</taxon>
        <taxon>Bdellovibrionota</taxon>
        <taxon>Bdellovibrionia</taxon>
        <taxon>Bdellovibrionales</taxon>
        <taxon>Pseudobdellovibrionaceae</taxon>
        <taxon>Micavibrio</taxon>
    </lineage>
</organism>
<keyword evidence="3 6" id="KW-0012">Acyltransferase</keyword>
<accession>A0A2W5C438</accession>
<dbReference type="PANTHER" id="PTHR10434:SF40">
    <property type="entry name" value="1-ACYL-SN-GLYCEROL-3-PHOSPHATE ACYLTRANSFERASE"/>
    <property type="match status" value="1"/>
</dbReference>
<feature type="domain" description="Phospholipid/glycerol acyltransferase" evidence="5">
    <location>
        <begin position="74"/>
        <end position="191"/>
    </location>
</feature>
<keyword evidence="4" id="KW-1133">Transmembrane helix</keyword>
<dbReference type="Pfam" id="PF01553">
    <property type="entry name" value="Acyltransferase"/>
    <property type="match status" value="1"/>
</dbReference>
<evidence type="ECO:0000313" key="7">
    <source>
        <dbReference type="Proteomes" id="UP000249557"/>
    </source>
</evidence>
<dbReference type="SMART" id="SM00563">
    <property type="entry name" value="PlsC"/>
    <property type="match status" value="1"/>
</dbReference>
<dbReference type="PANTHER" id="PTHR10434">
    <property type="entry name" value="1-ACYL-SN-GLYCEROL-3-PHOSPHATE ACYLTRANSFERASE"/>
    <property type="match status" value="1"/>
</dbReference>
<dbReference type="EMBL" id="QFNK01000005">
    <property type="protein sequence ID" value="PZO88888.1"/>
    <property type="molecule type" value="Genomic_DNA"/>
</dbReference>
<evidence type="ECO:0000256" key="3">
    <source>
        <dbReference type="ARBA" id="ARBA00023315"/>
    </source>
</evidence>
<dbReference type="CDD" id="cd07989">
    <property type="entry name" value="LPLAT_AGPAT-like"/>
    <property type="match status" value="1"/>
</dbReference>
<evidence type="ECO:0000256" key="1">
    <source>
        <dbReference type="ARBA" id="ARBA00005189"/>
    </source>
</evidence>
<evidence type="ECO:0000313" key="6">
    <source>
        <dbReference type="EMBL" id="PZO88888.1"/>
    </source>
</evidence>
<keyword evidence="2 6" id="KW-0808">Transferase</keyword>
<dbReference type="GO" id="GO:0006654">
    <property type="term" value="P:phosphatidic acid biosynthetic process"/>
    <property type="evidence" value="ECO:0007669"/>
    <property type="project" value="TreeGrafter"/>
</dbReference>
<gene>
    <name evidence="6" type="ORF">DI626_00685</name>
</gene>
<dbReference type="AlphaFoldDB" id="A0A2W5C438"/>
<comment type="caution">
    <text evidence="6">The sequence shown here is derived from an EMBL/GenBank/DDBJ whole genome shotgun (WGS) entry which is preliminary data.</text>
</comment>
<name>A0A2W5C438_9BACT</name>
<evidence type="ECO:0000256" key="2">
    <source>
        <dbReference type="ARBA" id="ARBA00022679"/>
    </source>
</evidence>
<reference evidence="6 7" key="1">
    <citation type="submission" date="2017-08" db="EMBL/GenBank/DDBJ databases">
        <title>Infants hospitalized years apart are colonized by the same room-sourced microbial strains.</title>
        <authorList>
            <person name="Brooks B."/>
            <person name="Olm M.R."/>
            <person name="Firek B.A."/>
            <person name="Baker R."/>
            <person name="Thomas B.C."/>
            <person name="Morowitz M.J."/>
            <person name="Banfield J.F."/>
        </authorList>
    </citation>
    <scope>NUCLEOTIDE SEQUENCE [LARGE SCALE GENOMIC DNA]</scope>
    <source>
        <strain evidence="6">S2_018_000_R2_104</strain>
    </source>
</reference>
<evidence type="ECO:0000259" key="5">
    <source>
        <dbReference type="SMART" id="SM00563"/>
    </source>
</evidence>
<evidence type="ECO:0000256" key="4">
    <source>
        <dbReference type="SAM" id="Phobius"/>
    </source>
</evidence>
<dbReference type="SUPFAM" id="SSF69593">
    <property type="entry name" value="Glycerol-3-phosphate (1)-acyltransferase"/>
    <property type="match status" value="1"/>
</dbReference>
<dbReference type="InterPro" id="IPR002123">
    <property type="entry name" value="Plipid/glycerol_acylTrfase"/>
</dbReference>
<feature type="transmembrane region" description="Helical" evidence="4">
    <location>
        <begin position="7"/>
        <end position="26"/>
    </location>
</feature>
<keyword evidence="4" id="KW-0812">Transmembrane</keyword>
<keyword evidence="4" id="KW-0472">Membrane</keyword>
<proteinExistence type="predicted"/>
<dbReference type="Proteomes" id="UP000249557">
    <property type="component" value="Unassembled WGS sequence"/>
</dbReference>
<protein>
    <submittedName>
        <fullName evidence="6">1-acyl-sn-glycerol-3-phosphate acyltransferase</fullName>
    </submittedName>
</protein>